<name>A0A0A5I564_9BACI</name>
<dbReference type="EMBL" id="AVPE01000012">
    <property type="protein sequence ID" value="KGX90962.1"/>
    <property type="molecule type" value="Genomic_DNA"/>
</dbReference>
<sequence>MLITWKFIDAQYNKFIKFNGNVFIEEELR</sequence>
<evidence type="ECO:0000313" key="2">
    <source>
        <dbReference type="Proteomes" id="UP000030528"/>
    </source>
</evidence>
<protein>
    <submittedName>
        <fullName evidence="1">Uncharacterized protein</fullName>
    </submittedName>
</protein>
<comment type="caution">
    <text evidence="1">The sequence shown here is derived from an EMBL/GenBank/DDBJ whole genome shotgun (WGS) entry which is preliminary data.</text>
</comment>
<proteinExistence type="predicted"/>
<keyword evidence="2" id="KW-1185">Reference proteome</keyword>
<dbReference type="Proteomes" id="UP000030528">
    <property type="component" value="Unassembled WGS sequence"/>
</dbReference>
<gene>
    <name evidence="1" type="ORF">N781_06120</name>
</gene>
<reference evidence="1 2" key="1">
    <citation type="submission" date="2013-08" db="EMBL/GenBank/DDBJ databases">
        <authorList>
            <person name="Huang J."/>
            <person name="Wang G."/>
        </authorList>
    </citation>
    <scope>NUCLEOTIDE SEQUENCE [LARGE SCALE GENOMIC DNA]</scope>
    <source>
        <strain evidence="1 2">JSM 076056</strain>
    </source>
</reference>
<evidence type="ECO:0000313" key="1">
    <source>
        <dbReference type="EMBL" id="KGX90962.1"/>
    </source>
</evidence>
<accession>A0A0A5I564</accession>
<organism evidence="1 2">
    <name type="scientific">Pontibacillus halophilus JSM 076056 = DSM 19796</name>
    <dbReference type="NCBI Taxonomy" id="1385510"/>
    <lineage>
        <taxon>Bacteria</taxon>
        <taxon>Bacillati</taxon>
        <taxon>Bacillota</taxon>
        <taxon>Bacilli</taxon>
        <taxon>Bacillales</taxon>
        <taxon>Bacillaceae</taxon>
        <taxon>Pontibacillus</taxon>
    </lineage>
</organism>
<dbReference type="AlphaFoldDB" id="A0A0A5I564"/>